<dbReference type="EMBL" id="BPLR01013615">
    <property type="protein sequence ID" value="GIY62386.1"/>
    <property type="molecule type" value="Genomic_DNA"/>
</dbReference>
<proteinExistence type="predicted"/>
<evidence type="ECO:0008006" key="3">
    <source>
        <dbReference type="Google" id="ProtNLM"/>
    </source>
</evidence>
<accession>A0AAV4UXC0</accession>
<protein>
    <recommendedName>
        <fullName evidence="3">DM10 domain-containing protein</fullName>
    </recommendedName>
</protein>
<comment type="caution">
    <text evidence="1">The sequence shown here is derived from an EMBL/GenBank/DDBJ whole genome shotgun (WGS) entry which is preliminary data.</text>
</comment>
<reference evidence="1 2" key="1">
    <citation type="submission" date="2021-06" db="EMBL/GenBank/DDBJ databases">
        <title>Caerostris extrusa draft genome.</title>
        <authorList>
            <person name="Kono N."/>
            <person name="Arakawa K."/>
        </authorList>
    </citation>
    <scope>NUCLEOTIDE SEQUENCE [LARGE SCALE GENOMIC DNA]</scope>
</reference>
<evidence type="ECO:0000313" key="1">
    <source>
        <dbReference type="EMBL" id="GIY62386.1"/>
    </source>
</evidence>
<dbReference type="Proteomes" id="UP001054945">
    <property type="component" value="Unassembled WGS sequence"/>
</dbReference>
<name>A0AAV4UXC0_CAEEX</name>
<sequence length="107" mass="12211">MLYFRSEVQNPTSKSYVGAVGRVVREFTFDDKYFLFKCENKLLELDASEVTYFQQGECRLGPDPGGRGAAALSRRGNYFAGSKPDNELKAAHEFIELHWKVILRIQS</sequence>
<organism evidence="1 2">
    <name type="scientific">Caerostris extrusa</name>
    <name type="common">Bark spider</name>
    <name type="synonym">Caerostris bankana</name>
    <dbReference type="NCBI Taxonomy" id="172846"/>
    <lineage>
        <taxon>Eukaryota</taxon>
        <taxon>Metazoa</taxon>
        <taxon>Ecdysozoa</taxon>
        <taxon>Arthropoda</taxon>
        <taxon>Chelicerata</taxon>
        <taxon>Arachnida</taxon>
        <taxon>Araneae</taxon>
        <taxon>Araneomorphae</taxon>
        <taxon>Entelegynae</taxon>
        <taxon>Araneoidea</taxon>
        <taxon>Araneidae</taxon>
        <taxon>Caerostris</taxon>
    </lineage>
</organism>
<evidence type="ECO:0000313" key="2">
    <source>
        <dbReference type="Proteomes" id="UP001054945"/>
    </source>
</evidence>
<dbReference type="AlphaFoldDB" id="A0AAV4UXC0"/>
<gene>
    <name evidence="1" type="ORF">CEXT_513821</name>
</gene>
<keyword evidence="2" id="KW-1185">Reference proteome</keyword>